<dbReference type="SUPFAM" id="SSF48498">
    <property type="entry name" value="Tetracyclin repressor-like, C-terminal domain"/>
    <property type="match status" value="1"/>
</dbReference>
<sequence>MTDSVVAPKSRSGKRERLVDAAVRVFYEQGVERTTIADIAREADVPVGNVYYYFKTKEQFVRAVIDAHAQRLDALIAELATLPGPAERLEAMIGGWVDQREMAARFGCPFGSLAAELDKRADGTDAEAATVLRRLVDWAASQFAELGRDDADRLAVAFIAAYQGISVLTNAFRDPELMRAEGERLGEWVRALAG</sequence>
<feature type="DNA-binding region" description="H-T-H motif" evidence="4">
    <location>
        <begin position="35"/>
        <end position="54"/>
    </location>
</feature>
<evidence type="ECO:0000256" key="1">
    <source>
        <dbReference type="ARBA" id="ARBA00023015"/>
    </source>
</evidence>
<evidence type="ECO:0000256" key="4">
    <source>
        <dbReference type="PROSITE-ProRule" id="PRU00335"/>
    </source>
</evidence>
<keyword evidence="1" id="KW-0805">Transcription regulation</keyword>
<evidence type="ECO:0000313" key="7">
    <source>
        <dbReference type="Proteomes" id="UP001601444"/>
    </source>
</evidence>
<accession>A0ABW6PPJ7</accession>
<dbReference type="RefSeq" id="WP_387700852.1">
    <property type="nucleotide sequence ID" value="NZ_JBIAMX010000008.1"/>
</dbReference>
<dbReference type="PRINTS" id="PR00455">
    <property type="entry name" value="HTHTETR"/>
</dbReference>
<evidence type="ECO:0000259" key="5">
    <source>
        <dbReference type="PROSITE" id="PS50977"/>
    </source>
</evidence>
<dbReference type="SUPFAM" id="SSF46689">
    <property type="entry name" value="Homeodomain-like"/>
    <property type="match status" value="1"/>
</dbReference>
<dbReference type="InterPro" id="IPR054156">
    <property type="entry name" value="YxaF_TetR_C"/>
</dbReference>
<dbReference type="Pfam" id="PF00440">
    <property type="entry name" value="TetR_N"/>
    <property type="match status" value="1"/>
</dbReference>
<keyword evidence="7" id="KW-1185">Reference proteome</keyword>
<name>A0ABW6PPJ7_9NOCA</name>
<dbReference type="InterPro" id="IPR036271">
    <property type="entry name" value="Tet_transcr_reg_TetR-rel_C_sf"/>
</dbReference>
<organism evidence="6 7">
    <name type="scientific">Nocardia thailandica</name>
    <dbReference type="NCBI Taxonomy" id="257275"/>
    <lineage>
        <taxon>Bacteria</taxon>
        <taxon>Bacillati</taxon>
        <taxon>Actinomycetota</taxon>
        <taxon>Actinomycetes</taxon>
        <taxon>Mycobacteriales</taxon>
        <taxon>Nocardiaceae</taxon>
        <taxon>Nocardia</taxon>
    </lineage>
</organism>
<feature type="domain" description="HTH tetR-type" evidence="5">
    <location>
        <begin position="12"/>
        <end position="72"/>
    </location>
</feature>
<keyword evidence="3" id="KW-0804">Transcription</keyword>
<gene>
    <name evidence="6" type="ORF">ACFYTF_15590</name>
</gene>
<dbReference type="InterPro" id="IPR001647">
    <property type="entry name" value="HTH_TetR"/>
</dbReference>
<dbReference type="EMBL" id="JBIAMX010000008">
    <property type="protein sequence ID" value="MFF0544253.1"/>
    <property type="molecule type" value="Genomic_DNA"/>
</dbReference>
<dbReference type="Proteomes" id="UP001601444">
    <property type="component" value="Unassembled WGS sequence"/>
</dbReference>
<evidence type="ECO:0000256" key="3">
    <source>
        <dbReference type="ARBA" id="ARBA00023163"/>
    </source>
</evidence>
<dbReference type="Pfam" id="PF21993">
    <property type="entry name" value="TetR_C_13_2"/>
    <property type="match status" value="1"/>
</dbReference>
<dbReference type="PANTHER" id="PTHR47506">
    <property type="entry name" value="TRANSCRIPTIONAL REGULATORY PROTEIN"/>
    <property type="match status" value="1"/>
</dbReference>
<dbReference type="PANTHER" id="PTHR47506:SF1">
    <property type="entry name" value="HTH-TYPE TRANSCRIPTIONAL REGULATOR YJDC"/>
    <property type="match status" value="1"/>
</dbReference>
<protein>
    <submittedName>
        <fullName evidence="6">TetR/AcrR family transcriptional regulator</fullName>
    </submittedName>
</protein>
<evidence type="ECO:0000313" key="6">
    <source>
        <dbReference type="EMBL" id="MFF0544253.1"/>
    </source>
</evidence>
<reference evidence="6 7" key="1">
    <citation type="submission" date="2024-10" db="EMBL/GenBank/DDBJ databases">
        <title>The Natural Products Discovery Center: Release of the First 8490 Sequenced Strains for Exploring Actinobacteria Biosynthetic Diversity.</title>
        <authorList>
            <person name="Kalkreuter E."/>
            <person name="Kautsar S.A."/>
            <person name="Yang D."/>
            <person name="Bader C.D."/>
            <person name="Teijaro C.N."/>
            <person name="Fluegel L."/>
            <person name="Davis C.M."/>
            <person name="Simpson J.R."/>
            <person name="Lauterbach L."/>
            <person name="Steele A.D."/>
            <person name="Gui C."/>
            <person name="Meng S."/>
            <person name="Li G."/>
            <person name="Viehrig K."/>
            <person name="Ye F."/>
            <person name="Su P."/>
            <person name="Kiefer A.F."/>
            <person name="Nichols A."/>
            <person name="Cepeda A.J."/>
            <person name="Yan W."/>
            <person name="Fan B."/>
            <person name="Jiang Y."/>
            <person name="Adhikari A."/>
            <person name="Zheng C.-J."/>
            <person name="Schuster L."/>
            <person name="Cowan T.M."/>
            <person name="Smanski M.J."/>
            <person name="Chevrette M.G."/>
            <person name="De Carvalho L.P.S."/>
            <person name="Shen B."/>
        </authorList>
    </citation>
    <scope>NUCLEOTIDE SEQUENCE [LARGE SCALE GENOMIC DNA]</scope>
    <source>
        <strain evidence="6 7">NPDC004045</strain>
    </source>
</reference>
<dbReference type="Gene3D" id="1.10.357.10">
    <property type="entry name" value="Tetracycline Repressor, domain 2"/>
    <property type="match status" value="1"/>
</dbReference>
<dbReference type="InterPro" id="IPR009057">
    <property type="entry name" value="Homeodomain-like_sf"/>
</dbReference>
<evidence type="ECO:0000256" key="2">
    <source>
        <dbReference type="ARBA" id="ARBA00023125"/>
    </source>
</evidence>
<keyword evidence="2 4" id="KW-0238">DNA-binding</keyword>
<dbReference type="PROSITE" id="PS50977">
    <property type="entry name" value="HTH_TETR_2"/>
    <property type="match status" value="1"/>
</dbReference>
<comment type="caution">
    <text evidence="6">The sequence shown here is derived from an EMBL/GenBank/DDBJ whole genome shotgun (WGS) entry which is preliminary data.</text>
</comment>
<proteinExistence type="predicted"/>